<gene>
    <name evidence="2" type="ORF">SAMN05444003_0095</name>
</gene>
<dbReference type="Proteomes" id="UP000184074">
    <property type="component" value="Unassembled WGS sequence"/>
</dbReference>
<feature type="region of interest" description="Disordered" evidence="1">
    <location>
        <begin position="349"/>
        <end position="399"/>
    </location>
</feature>
<evidence type="ECO:0000313" key="2">
    <source>
        <dbReference type="EMBL" id="SHG59862.1"/>
    </source>
</evidence>
<feature type="compositionally biased region" description="Basic and acidic residues" evidence="1">
    <location>
        <begin position="576"/>
        <end position="605"/>
    </location>
</feature>
<feature type="compositionally biased region" description="Acidic residues" evidence="1">
    <location>
        <begin position="238"/>
        <end position="251"/>
    </location>
</feature>
<proteinExistence type="predicted"/>
<organism evidence="2 3">
    <name type="scientific">Cognatiyoonia sediminum</name>
    <dbReference type="NCBI Taxonomy" id="1508389"/>
    <lineage>
        <taxon>Bacteria</taxon>
        <taxon>Pseudomonadati</taxon>
        <taxon>Pseudomonadota</taxon>
        <taxon>Alphaproteobacteria</taxon>
        <taxon>Rhodobacterales</taxon>
        <taxon>Paracoccaceae</taxon>
        <taxon>Cognatiyoonia</taxon>
    </lineage>
</organism>
<name>A0A1M5L445_9RHOB</name>
<feature type="compositionally biased region" description="Acidic residues" evidence="1">
    <location>
        <begin position="388"/>
        <end position="398"/>
    </location>
</feature>
<dbReference type="RefSeq" id="WP_072898443.1">
    <property type="nucleotide sequence ID" value="NZ_FQXB01000001.1"/>
</dbReference>
<protein>
    <recommendedName>
        <fullName evidence="4">Lipoprotein</fullName>
    </recommendedName>
</protein>
<accession>A0A1M5L445</accession>
<feature type="region of interest" description="Disordered" evidence="1">
    <location>
        <begin position="435"/>
        <end position="457"/>
    </location>
</feature>
<feature type="region of interest" description="Disordered" evidence="1">
    <location>
        <begin position="238"/>
        <end position="336"/>
    </location>
</feature>
<dbReference type="STRING" id="1508389.SAMN05444003_0095"/>
<feature type="region of interest" description="Disordered" evidence="1">
    <location>
        <begin position="498"/>
        <end position="525"/>
    </location>
</feature>
<feature type="compositionally biased region" description="Acidic residues" evidence="1">
    <location>
        <begin position="211"/>
        <end position="226"/>
    </location>
</feature>
<feature type="region of interest" description="Disordered" evidence="1">
    <location>
        <begin position="557"/>
        <end position="630"/>
    </location>
</feature>
<feature type="compositionally biased region" description="Basic and acidic residues" evidence="1">
    <location>
        <begin position="364"/>
        <end position="374"/>
    </location>
</feature>
<feature type="region of interest" description="Disordered" evidence="1">
    <location>
        <begin position="198"/>
        <end position="226"/>
    </location>
</feature>
<feature type="compositionally biased region" description="Acidic residues" evidence="1">
    <location>
        <begin position="445"/>
        <end position="457"/>
    </location>
</feature>
<feature type="compositionally biased region" description="Acidic residues" evidence="1">
    <location>
        <begin position="260"/>
        <end position="329"/>
    </location>
</feature>
<keyword evidence="3" id="KW-1185">Reference proteome</keyword>
<dbReference type="OrthoDB" id="7798282at2"/>
<sequence>MVESSKILTVSYGTFSCTLEGFDDSFSTMKAIAEYFRDLAERDRYFGAEPPTPDAEMLTRIAEREIERRVEARTDDSGIVLRAAEAVAEDAANVPAMPPVAQPPAEETVAEIDVAEAVEAAEAKVSEIEAEEVEAIEPADFQAESDEEMDVAAETTFEDMAPENMDRAEPHPDASSVAAKLQRIRAVVGGAAGAELIANATDTDNAPEPFDFTDTEDAEADEADAEVPEIEEILEEETLEAEEDAAEEQLASEEPSAVDAVEDVATEETVTEDAIEEMATEEESVAVETTDDLEAAEELVDEDQGDEEAEAFFAQAEEDDDAVTDEEVAAETPFSAIDTALIASIAAGAAVSGRDDDDADVEAVDDKVEDEPKPSLRARILRSKTPEAEDVAETDEEPSEIKLEDVVEAIDSTSTEVEEEVAAETTEGVSIATLDGADELKDFDDLPETSLSDEDEAELQADLSAALEDDNMSETLDIEEETAEAAEEVAEIEAVDEAPLRLTETVPSEDAVASKSLPENSDEAMSRIMDQADEQLSEPEGSRRRNAIAQLKAAVAATEAAKQLGDAAATPEEAQQEFRKDFDEVVRPRRADSLPRTEVRKERPRPAPLKLVASQRIDDDANTNASPVAPRRIAAQDDAAASSNNFAEYAEEVGAKELPDLLEAAAAYSAYVEGNEDFSRPQIMRWVQQSAAEEFSREDSLRSFGTLLRDGRISKVRNGRFQVTEQTRFRPEQKAG</sequence>
<dbReference type="PROSITE" id="PS51257">
    <property type="entry name" value="PROKAR_LIPOPROTEIN"/>
    <property type="match status" value="1"/>
</dbReference>
<dbReference type="AlphaFoldDB" id="A0A1M5L445"/>
<reference evidence="2 3" key="1">
    <citation type="submission" date="2016-11" db="EMBL/GenBank/DDBJ databases">
        <authorList>
            <person name="Jaros S."/>
            <person name="Januszkiewicz K."/>
            <person name="Wedrychowicz H."/>
        </authorList>
    </citation>
    <scope>NUCLEOTIDE SEQUENCE [LARGE SCALE GENOMIC DNA]</scope>
    <source>
        <strain evidence="2 3">DSM 28715</strain>
    </source>
</reference>
<evidence type="ECO:0000256" key="1">
    <source>
        <dbReference type="SAM" id="MobiDB-lite"/>
    </source>
</evidence>
<dbReference type="EMBL" id="FQXB01000001">
    <property type="protein sequence ID" value="SHG59862.1"/>
    <property type="molecule type" value="Genomic_DNA"/>
</dbReference>
<evidence type="ECO:0000313" key="3">
    <source>
        <dbReference type="Proteomes" id="UP000184074"/>
    </source>
</evidence>
<evidence type="ECO:0008006" key="4">
    <source>
        <dbReference type="Google" id="ProtNLM"/>
    </source>
</evidence>